<dbReference type="InterPro" id="IPR036291">
    <property type="entry name" value="NAD(P)-bd_dom_sf"/>
</dbReference>
<protein>
    <submittedName>
        <fullName evidence="2">NAD(P)H-binding protein</fullName>
    </submittedName>
</protein>
<dbReference type="Proteomes" id="UP001597308">
    <property type="component" value="Unassembled WGS sequence"/>
</dbReference>
<comment type="caution">
    <text evidence="2">The sequence shown here is derived from an EMBL/GenBank/DDBJ whole genome shotgun (WGS) entry which is preliminary data.</text>
</comment>
<gene>
    <name evidence="2" type="ORF">ACFSCV_16360</name>
</gene>
<feature type="domain" description="NAD(P)-binding" evidence="1">
    <location>
        <begin position="60"/>
        <end position="245"/>
    </location>
</feature>
<name>A0ABW4K8S7_9HYPH</name>
<dbReference type="InterPro" id="IPR016040">
    <property type="entry name" value="NAD(P)-bd_dom"/>
</dbReference>
<dbReference type="Gene3D" id="3.90.25.10">
    <property type="entry name" value="UDP-galactose 4-epimerase, domain 1"/>
    <property type="match status" value="1"/>
</dbReference>
<dbReference type="InterPro" id="IPR051604">
    <property type="entry name" value="Ergot_Alk_Oxidoreductase"/>
</dbReference>
<dbReference type="InterPro" id="IPR006311">
    <property type="entry name" value="TAT_signal"/>
</dbReference>
<accession>A0ABW4K8S7</accession>
<dbReference type="EMBL" id="JBHUER010000010">
    <property type="protein sequence ID" value="MFD1704580.1"/>
    <property type="molecule type" value="Genomic_DNA"/>
</dbReference>
<sequence>MTQKQSDPVSGREPHSIDRRHFIGGLAAGAGATAMMADFSLSSAQEAMSADRTIVVTAPTGGIGRQVVDNVLDSGARLRLIARDPSRLSAQVRERAEVVQGSHSDPAVVNRAFEGADTVFWLCPPDDQAATPMDAYVGFTRPAAEAIRSRGVRRVVGISALGRGTPMAARAGFVTASLAMDDLIASTGVGFRALTMPSFMDNLARQAAVIRDKGVFFSPIDGDRRMPSCATRDIAAAAARLLLDPVWDGQGHLAVLGPEDISFNDMARIMTEVIGKPTRFERMSFEAYKAMFVRFGMSGGMAQGMTDMARAKNEGLDNAEPRTLENTTPTSFRQWCEDELKPLVI</sequence>
<reference evidence="3" key="1">
    <citation type="journal article" date="2019" name="Int. J. Syst. Evol. Microbiol.">
        <title>The Global Catalogue of Microorganisms (GCM) 10K type strain sequencing project: providing services to taxonomists for standard genome sequencing and annotation.</title>
        <authorList>
            <consortium name="The Broad Institute Genomics Platform"/>
            <consortium name="The Broad Institute Genome Sequencing Center for Infectious Disease"/>
            <person name="Wu L."/>
            <person name="Ma J."/>
        </authorList>
    </citation>
    <scope>NUCLEOTIDE SEQUENCE [LARGE SCALE GENOMIC DNA]</scope>
    <source>
        <strain evidence="3">KCTC 23707</strain>
    </source>
</reference>
<dbReference type="PANTHER" id="PTHR43162:SF1">
    <property type="entry name" value="PRESTALK A DIFFERENTIATION PROTEIN A"/>
    <property type="match status" value="1"/>
</dbReference>
<dbReference type="RefSeq" id="WP_378800627.1">
    <property type="nucleotide sequence ID" value="NZ_JBHUER010000010.1"/>
</dbReference>
<evidence type="ECO:0000259" key="1">
    <source>
        <dbReference type="Pfam" id="PF13460"/>
    </source>
</evidence>
<evidence type="ECO:0000313" key="3">
    <source>
        <dbReference type="Proteomes" id="UP001597308"/>
    </source>
</evidence>
<dbReference type="SUPFAM" id="SSF51735">
    <property type="entry name" value="NAD(P)-binding Rossmann-fold domains"/>
    <property type="match status" value="1"/>
</dbReference>
<keyword evidence="3" id="KW-1185">Reference proteome</keyword>
<dbReference type="Pfam" id="PF13460">
    <property type="entry name" value="NAD_binding_10"/>
    <property type="match status" value="1"/>
</dbReference>
<proteinExistence type="predicted"/>
<dbReference type="PROSITE" id="PS51318">
    <property type="entry name" value="TAT"/>
    <property type="match status" value="1"/>
</dbReference>
<dbReference type="Gene3D" id="3.40.50.720">
    <property type="entry name" value="NAD(P)-binding Rossmann-like Domain"/>
    <property type="match status" value="1"/>
</dbReference>
<dbReference type="PANTHER" id="PTHR43162">
    <property type="match status" value="1"/>
</dbReference>
<evidence type="ECO:0000313" key="2">
    <source>
        <dbReference type="EMBL" id="MFD1704580.1"/>
    </source>
</evidence>
<organism evidence="2 3">
    <name type="scientific">Methylopila henanensis</name>
    <dbReference type="NCBI Taxonomy" id="873516"/>
    <lineage>
        <taxon>Bacteria</taxon>
        <taxon>Pseudomonadati</taxon>
        <taxon>Pseudomonadota</taxon>
        <taxon>Alphaproteobacteria</taxon>
        <taxon>Hyphomicrobiales</taxon>
        <taxon>Methylopilaceae</taxon>
        <taxon>Methylopila</taxon>
    </lineage>
</organism>